<dbReference type="Proteomes" id="UP000001916">
    <property type="component" value="Plasmid pMESIL01"/>
</dbReference>
<evidence type="ECO:0000313" key="2">
    <source>
        <dbReference type="Proteomes" id="UP000001916"/>
    </source>
</evidence>
<dbReference type="eggNOG" id="ENOG50337A5">
    <property type="taxonomic scope" value="Bacteria"/>
</dbReference>
<reference evidence="1 2" key="1">
    <citation type="journal article" date="2010" name="Stand. Genomic Sci.">
        <title>Complete genome sequence of Meiothermus silvanus type strain (VI-R2).</title>
        <authorList>
            <person name="Sikorski J."/>
            <person name="Tindall B.J."/>
            <person name="Lowry S."/>
            <person name="Lucas S."/>
            <person name="Nolan M."/>
            <person name="Copeland A."/>
            <person name="Glavina Del Rio T."/>
            <person name="Tice H."/>
            <person name="Cheng J.F."/>
            <person name="Han C."/>
            <person name="Pitluck S."/>
            <person name="Liolios K."/>
            <person name="Ivanova N."/>
            <person name="Mavromatis K."/>
            <person name="Mikhailova N."/>
            <person name="Pati A."/>
            <person name="Goodwin L."/>
            <person name="Chen A."/>
            <person name="Palaniappan K."/>
            <person name="Land M."/>
            <person name="Hauser L."/>
            <person name="Chang Y.J."/>
            <person name="Jeffries C.D."/>
            <person name="Rohde M."/>
            <person name="Goker M."/>
            <person name="Woyke T."/>
            <person name="Bristow J."/>
            <person name="Eisen J.A."/>
            <person name="Markowitz V."/>
            <person name="Hugenholtz P."/>
            <person name="Kyrpides N.C."/>
            <person name="Klenk H.P."/>
            <person name="Lapidus A."/>
        </authorList>
    </citation>
    <scope>NUCLEOTIDE SEQUENCE [LARGE SCALE GENOMIC DNA]</scope>
    <source>
        <strain evidence="2">ATCC 700542 / DSM 9946 / VI-R2</strain>
        <plasmid evidence="2">Plasmid pMESIL01</plasmid>
    </source>
</reference>
<dbReference type="RefSeq" id="WP_013159780.1">
    <property type="nucleotide sequence ID" value="NC_014213.1"/>
</dbReference>
<keyword evidence="2" id="KW-1185">Reference proteome</keyword>
<protein>
    <submittedName>
        <fullName evidence="1">Uncharacterized protein</fullName>
    </submittedName>
</protein>
<gene>
    <name evidence="1" type="ORF">Mesil_3499</name>
</gene>
<dbReference type="InterPro" id="IPR024305">
    <property type="entry name" value="ssDNA-bd_DdrB-like"/>
</dbReference>
<dbReference type="OrthoDB" id="34447at2"/>
<evidence type="ECO:0000313" key="1">
    <source>
        <dbReference type="EMBL" id="ADH65302.1"/>
    </source>
</evidence>
<sequence>MRLVLQTPLGHTVVLETTPQTWLEDLRTWGAKGFRPAAPPPGGFVLPLECHRCFDWAFLGATAEGEYVQAFGYRWKRRHLPARQGLPEQVKYSRGAWQYEEEGVEGKRQGYVTLIRFEGPGRCGLWCRR</sequence>
<dbReference type="EMBL" id="CP002043">
    <property type="protein sequence ID" value="ADH65302.1"/>
    <property type="molecule type" value="Genomic_DNA"/>
</dbReference>
<dbReference type="KEGG" id="msv:Mesil_3499"/>
<dbReference type="HOGENOM" id="CLU_129192_0_0_0"/>
<name>D7BJE6_ALLS1</name>
<proteinExistence type="predicted"/>
<geneLocation type="plasmid" evidence="1 2">
    <name>pMESIL01</name>
</geneLocation>
<dbReference type="AlphaFoldDB" id="D7BJE6"/>
<dbReference type="Pfam" id="PF12747">
    <property type="entry name" value="DdrB"/>
    <property type="match status" value="1"/>
</dbReference>
<keyword evidence="1" id="KW-0614">Plasmid</keyword>
<organism evidence="1 2">
    <name type="scientific">Allomeiothermus silvanus (strain ATCC 700542 / DSM 9946 / NBRC 106475 / NCIMB 13440 / VI-R2)</name>
    <name type="common">Thermus silvanus</name>
    <dbReference type="NCBI Taxonomy" id="526227"/>
    <lineage>
        <taxon>Bacteria</taxon>
        <taxon>Thermotogati</taxon>
        <taxon>Deinococcota</taxon>
        <taxon>Deinococci</taxon>
        <taxon>Thermales</taxon>
        <taxon>Thermaceae</taxon>
        <taxon>Allomeiothermus</taxon>
    </lineage>
</organism>
<accession>D7BJE6</accession>